<comment type="caution">
    <text evidence="1">The sequence shown here is derived from an EMBL/GenBank/DDBJ whole genome shotgun (WGS) entry which is preliminary data.</text>
</comment>
<proteinExistence type="predicted"/>
<dbReference type="GO" id="GO:0046983">
    <property type="term" value="F:protein dimerization activity"/>
    <property type="evidence" value="ECO:0007669"/>
    <property type="project" value="InterPro"/>
</dbReference>
<dbReference type="SUPFAM" id="SSF140500">
    <property type="entry name" value="BAS1536-like"/>
    <property type="match status" value="1"/>
</dbReference>
<dbReference type="GO" id="GO:0043937">
    <property type="term" value="P:regulation of sporulation"/>
    <property type="evidence" value="ECO:0007669"/>
    <property type="project" value="InterPro"/>
</dbReference>
<dbReference type="InterPro" id="IPR018540">
    <property type="entry name" value="Spo0E-like"/>
</dbReference>
<dbReference type="PANTHER" id="PTHR41263:SF1">
    <property type="entry name" value="ASPARTYL-PHOSPHATE PHOSPHATASE YISI"/>
    <property type="match status" value="1"/>
</dbReference>
<dbReference type="InterPro" id="IPR036638">
    <property type="entry name" value="HLH_DNA-bd_sf"/>
</dbReference>
<protein>
    <submittedName>
        <fullName evidence="1">Aspartyl-phosphate phosphatase Spo0E family protein</fullName>
    </submittedName>
</protein>
<dbReference type="PANTHER" id="PTHR41263">
    <property type="entry name" value="ASPARTYL-PHOSPHATE PHOSPHATASE YISI"/>
    <property type="match status" value="1"/>
</dbReference>
<evidence type="ECO:0000313" key="2">
    <source>
        <dbReference type="Proteomes" id="UP001285636"/>
    </source>
</evidence>
<accession>A0AAJ2NMI8</accession>
<dbReference type="Proteomes" id="UP001285636">
    <property type="component" value="Unassembled WGS sequence"/>
</dbReference>
<dbReference type="RefSeq" id="WP_022626646.1">
    <property type="nucleotide sequence ID" value="NZ_CP117835.1"/>
</dbReference>
<reference evidence="1" key="1">
    <citation type="submission" date="2023-10" db="EMBL/GenBank/DDBJ databases">
        <title>Screening of Alkalihalophilus pseudofirmusBZ-TG-HK211 and Its Alleviation of Salt Stress on Rapeseed Growth.</title>
        <authorList>
            <person name="Zhao B."/>
            <person name="Guo T."/>
        </authorList>
    </citation>
    <scope>NUCLEOTIDE SEQUENCE</scope>
    <source>
        <strain evidence="1">BZ-TG-HK211</strain>
    </source>
</reference>
<dbReference type="InterPro" id="IPR053028">
    <property type="entry name" value="Spo0E-like_phosphatase"/>
</dbReference>
<dbReference type="AlphaFoldDB" id="A0AAJ2NMI8"/>
<gene>
    <name evidence="1" type="ORF">RYX45_00730</name>
</gene>
<evidence type="ECO:0000313" key="1">
    <source>
        <dbReference type="EMBL" id="MDV2883685.1"/>
    </source>
</evidence>
<dbReference type="Gene3D" id="4.10.280.10">
    <property type="entry name" value="Helix-loop-helix DNA-binding domain"/>
    <property type="match status" value="1"/>
</dbReference>
<name>A0AAJ2NMI8_ALKPS</name>
<dbReference type="InterPro" id="IPR037208">
    <property type="entry name" value="Spo0E-like_sf"/>
</dbReference>
<sequence>MFNDALLIKLEGRIEKLRCEMIKSGLKNGLNHPDTIKYSQQLDMLLNRYNRMRTSS</sequence>
<organism evidence="1 2">
    <name type="scientific">Alkalihalophilus pseudofirmus</name>
    <name type="common">Bacillus pseudofirmus</name>
    <dbReference type="NCBI Taxonomy" id="79885"/>
    <lineage>
        <taxon>Bacteria</taxon>
        <taxon>Bacillati</taxon>
        <taxon>Bacillota</taxon>
        <taxon>Bacilli</taxon>
        <taxon>Bacillales</taxon>
        <taxon>Bacillaceae</taxon>
        <taxon>Alkalihalophilus</taxon>
    </lineage>
</organism>
<dbReference type="Pfam" id="PF09388">
    <property type="entry name" value="SpoOE-like"/>
    <property type="match status" value="1"/>
</dbReference>
<dbReference type="EMBL" id="JAWJAY010000001">
    <property type="protein sequence ID" value="MDV2883685.1"/>
    <property type="molecule type" value="Genomic_DNA"/>
</dbReference>